<dbReference type="Gene3D" id="3.30.420.130">
    <property type="entry name" value="Dinitrogenase iron-molybdenum cofactor biosynthesis domain"/>
    <property type="match status" value="1"/>
</dbReference>
<name>A0AA41YCX7_9BACT</name>
<dbReference type="PANTHER" id="PTHR42983:SF1">
    <property type="entry name" value="IRON-MOLYBDENUM PROTEIN"/>
    <property type="match status" value="1"/>
</dbReference>
<dbReference type="PANTHER" id="PTHR42983">
    <property type="entry name" value="DINITROGENASE IRON-MOLYBDENUM COFACTOR PROTEIN-RELATED"/>
    <property type="match status" value="1"/>
</dbReference>
<dbReference type="RefSeq" id="WP_282592921.1">
    <property type="nucleotide sequence ID" value="NZ_JAPAAF010000034.1"/>
</dbReference>
<dbReference type="InterPro" id="IPR033913">
    <property type="entry name" value="MTH1175_dom"/>
</dbReference>
<dbReference type="Proteomes" id="UP001163821">
    <property type="component" value="Unassembled WGS sequence"/>
</dbReference>
<reference evidence="2" key="1">
    <citation type="submission" date="2022-10" db="EMBL/GenBank/DDBJ databases">
        <title>Gaoshiqiia sediminis gen. nov., sp. nov., isolated from coastal sediment.</title>
        <authorList>
            <person name="Yu W.X."/>
            <person name="Mu D.S."/>
            <person name="Du J.Z."/>
            <person name="Liang Y.Q."/>
        </authorList>
    </citation>
    <scope>NUCLEOTIDE SEQUENCE</scope>
    <source>
        <strain evidence="2">A06</strain>
    </source>
</reference>
<keyword evidence="3" id="KW-1185">Reference proteome</keyword>
<evidence type="ECO:0000313" key="2">
    <source>
        <dbReference type="EMBL" id="MCW0484328.1"/>
    </source>
</evidence>
<organism evidence="2 3">
    <name type="scientific">Gaoshiqia sediminis</name>
    <dbReference type="NCBI Taxonomy" id="2986998"/>
    <lineage>
        <taxon>Bacteria</taxon>
        <taxon>Pseudomonadati</taxon>
        <taxon>Bacteroidota</taxon>
        <taxon>Bacteroidia</taxon>
        <taxon>Marinilabiliales</taxon>
        <taxon>Prolixibacteraceae</taxon>
        <taxon>Gaoshiqia</taxon>
    </lineage>
</organism>
<accession>A0AA41YCX7</accession>
<dbReference type="AlphaFoldDB" id="A0AA41YCX7"/>
<sequence>MKIAITASENKPEAKLDSRFGRCAYFAIYDTENGSTEFIQNPNKESVEGAGPASVQLIASKGVKQIISGEFGGKVKSILESLQIQMIMFNGPEKSVDEIIKLINQN</sequence>
<dbReference type="SUPFAM" id="SSF53146">
    <property type="entry name" value="Nitrogenase accessory factor-like"/>
    <property type="match status" value="1"/>
</dbReference>
<comment type="caution">
    <text evidence="2">The sequence shown here is derived from an EMBL/GenBank/DDBJ whole genome shotgun (WGS) entry which is preliminary data.</text>
</comment>
<feature type="domain" description="Dinitrogenase iron-molybdenum cofactor biosynthesis" evidence="1">
    <location>
        <begin position="13"/>
        <end position="103"/>
    </location>
</feature>
<dbReference type="Pfam" id="PF02579">
    <property type="entry name" value="Nitro_FeMo-Co"/>
    <property type="match status" value="1"/>
</dbReference>
<evidence type="ECO:0000259" key="1">
    <source>
        <dbReference type="Pfam" id="PF02579"/>
    </source>
</evidence>
<dbReference type="InterPro" id="IPR036105">
    <property type="entry name" value="DiNase_FeMo-co_biosyn_sf"/>
</dbReference>
<dbReference type="CDD" id="cd00851">
    <property type="entry name" value="MTH1175"/>
    <property type="match status" value="1"/>
</dbReference>
<protein>
    <submittedName>
        <fullName evidence="2">NifB/NifX family molybdenum-iron cluster-binding protein</fullName>
    </submittedName>
</protein>
<dbReference type="InterPro" id="IPR003731">
    <property type="entry name" value="Di-Nase_FeMo-co_biosynth"/>
</dbReference>
<gene>
    <name evidence="2" type="ORF">N2K84_16425</name>
</gene>
<dbReference type="EMBL" id="JAPAAF010000034">
    <property type="protein sequence ID" value="MCW0484328.1"/>
    <property type="molecule type" value="Genomic_DNA"/>
</dbReference>
<proteinExistence type="predicted"/>
<evidence type="ECO:0000313" key="3">
    <source>
        <dbReference type="Proteomes" id="UP001163821"/>
    </source>
</evidence>